<organism evidence="2 3">
    <name type="scientific">Aegilops tauschii subsp. strangulata</name>
    <name type="common">Goatgrass</name>
    <dbReference type="NCBI Taxonomy" id="200361"/>
    <lineage>
        <taxon>Eukaryota</taxon>
        <taxon>Viridiplantae</taxon>
        <taxon>Streptophyta</taxon>
        <taxon>Embryophyta</taxon>
        <taxon>Tracheophyta</taxon>
        <taxon>Spermatophyta</taxon>
        <taxon>Magnoliopsida</taxon>
        <taxon>Liliopsida</taxon>
        <taxon>Poales</taxon>
        <taxon>Poaceae</taxon>
        <taxon>BOP clade</taxon>
        <taxon>Pooideae</taxon>
        <taxon>Triticodae</taxon>
        <taxon>Triticeae</taxon>
        <taxon>Triticinae</taxon>
        <taxon>Aegilops</taxon>
    </lineage>
</organism>
<reference evidence="2" key="4">
    <citation type="submission" date="2019-03" db="UniProtKB">
        <authorList>
            <consortium name="EnsemblPlants"/>
        </authorList>
    </citation>
    <scope>IDENTIFICATION</scope>
</reference>
<dbReference type="Pfam" id="PF12796">
    <property type="entry name" value="Ank_2"/>
    <property type="match status" value="1"/>
</dbReference>
<feature type="repeat" description="ANK" evidence="1">
    <location>
        <begin position="23"/>
        <end position="49"/>
    </location>
</feature>
<dbReference type="AlphaFoldDB" id="A0A453M2Z4"/>
<dbReference type="InterPro" id="IPR036770">
    <property type="entry name" value="Ankyrin_rpt-contain_sf"/>
</dbReference>
<name>A0A453M2Z4_AEGTS</name>
<dbReference type="Gramene" id="AET5Gv21025500.1">
    <property type="protein sequence ID" value="AET5Gv21025500.1"/>
    <property type="gene ID" value="AET5Gv21025500"/>
</dbReference>
<dbReference type="PROSITE" id="PS50088">
    <property type="entry name" value="ANK_REPEAT"/>
    <property type="match status" value="1"/>
</dbReference>
<sequence length="100" mass="10908">AGSRSAGTSSEDLRLDVNQLNCQGHTPLYLSAYFGRAAAARYLLDHGADPLASKLRSPLYGAAMHGLSLYQQASMLLLYHMCQCIYIVNLFFALESHITG</sequence>
<accession>A0A453M2Z4</accession>
<dbReference type="Proteomes" id="UP000015105">
    <property type="component" value="Chromosome 5D"/>
</dbReference>
<proteinExistence type="predicted"/>
<evidence type="ECO:0000313" key="2">
    <source>
        <dbReference type="EnsemblPlants" id="AET5Gv21025500.1"/>
    </source>
</evidence>
<reference evidence="3" key="1">
    <citation type="journal article" date="2014" name="Science">
        <title>Ancient hybridizations among the ancestral genomes of bread wheat.</title>
        <authorList>
            <consortium name="International Wheat Genome Sequencing Consortium,"/>
            <person name="Marcussen T."/>
            <person name="Sandve S.R."/>
            <person name="Heier L."/>
            <person name="Spannagl M."/>
            <person name="Pfeifer M."/>
            <person name="Jakobsen K.S."/>
            <person name="Wulff B.B."/>
            <person name="Steuernagel B."/>
            <person name="Mayer K.F."/>
            <person name="Olsen O.A."/>
        </authorList>
    </citation>
    <scope>NUCLEOTIDE SEQUENCE [LARGE SCALE GENOMIC DNA]</scope>
    <source>
        <strain evidence="3">cv. AL8/78</strain>
    </source>
</reference>
<reference evidence="2" key="3">
    <citation type="journal article" date="2017" name="Nature">
        <title>Genome sequence of the progenitor of the wheat D genome Aegilops tauschii.</title>
        <authorList>
            <person name="Luo M.C."/>
            <person name="Gu Y.Q."/>
            <person name="Puiu D."/>
            <person name="Wang H."/>
            <person name="Twardziok S.O."/>
            <person name="Deal K.R."/>
            <person name="Huo N."/>
            <person name="Zhu T."/>
            <person name="Wang L."/>
            <person name="Wang Y."/>
            <person name="McGuire P.E."/>
            <person name="Liu S."/>
            <person name="Long H."/>
            <person name="Ramasamy R.K."/>
            <person name="Rodriguez J.C."/>
            <person name="Van S.L."/>
            <person name="Yuan L."/>
            <person name="Wang Z."/>
            <person name="Xia Z."/>
            <person name="Xiao L."/>
            <person name="Anderson O.D."/>
            <person name="Ouyang S."/>
            <person name="Liang Y."/>
            <person name="Zimin A.V."/>
            <person name="Pertea G."/>
            <person name="Qi P."/>
            <person name="Bennetzen J.L."/>
            <person name="Dai X."/>
            <person name="Dawson M.W."/>
            <person name="Muller H.G."/>
            <person name="Kugler K."/>
            <person name="Rivarola-Duarte L."/>
            <person name="Spannagl M."/>
            <person name="Mayer K.F.X."/>
            <person name="Lu F.H."/>
            <person name="Bevan M.W."/>
            <person name="Leroy P."/>
            <person name="Li P."/>
            <person name="You F.M."/>
            <person name="Sun Q."/>
            <person name="Liu Z."/>
            <person name="Lyons E."/>
            <person name="Wicker T."/>
            <person name="Salzberg S.L."/>
            <person name="Devos K.M."/>
            <person name="Dvorak J."/>
        </authorList>
    </citation>
    <scope>NUCLEOTIDE SEQUENCE [LARGE SCALE GENOMIC DNA]</scope>
    <source>
        <strain evidence="2">cv. AL8/78</strain>
    </source>
</reference>
<protein>
    <submittedName>
        <fullName evidence="2">Uncharacterized protein</fullName>
    </submittedName>
</protein>
<dbReference type="Gene3D" id="1.25.40.20">
    <property type="entry name" value="Ankyrin repeat-containing domain"/>
    <property type="match status" value="1"/>
</dbReference>
<dbReference type="InterPro" id="IPR002110">
    <property type="entry name" value="Ankyrin_rpt"/>
</dbReference>
<reference evidence="2" key="5">
    <citation type="journal article" date="2021" name="G3 (Bethesda)">
        <title>Aegilops tauschii genome assembly Aet v5.0 features greater sequence contiguity and improved annotation.</title>
        <authorList>
            <person name="Wang L."/>
            <person name="Zhu T."/>
            <person name="Rodriguez J.C."/>
            <person name="Deal K.R."/>
            <person name="Dubcovsky J."/>
            <person name="McGuire P.E."/>
            <person name="Lux T."/>
            <person name="Spannagl M."/>
            <person name="Mayer K.F.X."/>
            <person name="Baldrich P."/>
            <person name="Meyers B.C."/>
            <person name="Huo N."/>
            <person name="Gu Y.Q."/>
            <person name="Zhou H."/>
            <person name="Devos K.M."/>
            <person name="Bennetzen J.L."/>
            <person name="Unver T."/>
            <person name="Budak H."/>
            <person name="Gulick P.J."/>
            <person name="Galiba G."/>
            <person name="Kalapos B."/>
            <person name="Nelson D.R."/>
            <person name="Li P."/>
            <person name="You F.M."/>
            <person name="Luo M.C."/>
            <person name="Dvorak J."/>
        </authorList>
    </citation>
    <scope>NUCLEOTIDE SEQUENCE [LARGE SCALE GENOMIC DNA]</scope>
    <source>
        <strain evidence="2">cv. AL8/78</strain>
    </source>
</reference>
<dbReference type="SMART" id="SM00248">
    <property type="entry name" value="ANK"/>
    <property type="match status" value="1"/>
</dbReference>
<dbReference type="PROSITE" id="PS50297">
    <property type="entry name" value="ANK_REP_REGION"/>
    <property type="match status" value="1"/>
</dbReference>
<evidence type="ECO:0000256" key="1">
    <source>
        <dbReference type="PROSITE-ProRule" id="PRU00023"/>
    </source>
</evidence>
<dbReference type="SUPFAM" id="SSF48403">
    <property type="entry name" value="Ankyrin repeat"/>
    <property type="match status" value="1"/>
</dbReference>
<dbReference type="EnsemblPlants" id="AET5Gv21025500.1">
    <property type="protein sequence ID" value="AET5Gv21025500.1"/>
    <property type="gene ID" value="AET5Gv21025500"/>
</dbReference>
<reference evidence="3" key="2">
    <citation type="journal article" date="2017" name="Nat. Plants">
        <title>The Aegilops tauschii genome reveals multiple impacts of transposons.</title>
        <authorList>
            <person name="Zhao G."/>
            <person name="Zou C."/>
            <person name="Li K."/>
            <person name="Wang K."/>
            <person name="Li T."/>
            <person name="Gao L."/>
            <person name="Zhang X."/>
            <person name="Wang H."/>
            <person name="Yang Z."/>
            <person name="Liu X."/>
            <person name="Jiang W."/>
            <person name="Mao L."/>
            <person name="Kong X."/>
            <person name="Jiao Y."/>
            <person name="Jia J."/>
        </authorList>
    </citation>
    <scope>NUCLEOTIDE SEQUENCE [LARGE SCALE GENOMIC DNA]</scope>
    <source>
        <strain evidence="3">cv. AL8/78</strain>
    </source>
</reference>
<keyword evidence="1" id="KW-0040">ANK repeat</keyword>
<keyword evidence="3" id="KW-1185">Reference proteome</keyword>
<evidence type="ECO:0000313" key="3">
    <source>
        <dbReference type="Proteomes" id="UP000015105"/>
    </source>
</evidence>